<dbReference type="PANTHER" id="PTHR33055">
    <property type="entry name" value="TRANSPOSASE FOR INSERTION SEQUENCE ELEMENT IS1111A"/>
    <property type="match status" value="1"/>
</dbReference>
<evidence type="ECO:0000259" key="2">
    <source>
        <dbReference type="Pfam" id="PF01548"/>
    </source>
</evidence>
<gene>
    <name evidence="4" type="ORF">E8A74_50290</name>
</gene>
<evidence type="ECO:0000313" key="5">
    <source>
        <dbReference type="Proteomes" id="UP000309215"/>
    </source>
</evidence>
<name>A0A4U1IG42_9BACT</name>
<evidence type="ECO:0000313" key="4">
    <source>
        <dbReference type="EMBL" id="TKC92743.1"/>
    </source>
</evidence>
<feature type="domain" description="Transposase IS116/IS110/IS902 C-terminal" evidence="3">
    <location>
        <begin position="422"/>
        <end position="502"/>
    </location>
</feature>
<dbReference type="GO" id="GO:0004803">
    <property type="term" value="F:transposase activity"/>
    <property type="evidence" value="ECO:0007669"/>
    <property type="project" value="InterPro"/>
</dbReference>
<dbReference type="Pfam" id="PF02371">
    <property type="entry name" value="Transposase_20"/>
    <property type="match status" value="1"/>
</dbReference>
<protein>
    <submittedName>
        <fullName evidence="4">IS110 family transposase</fullName>
    </submittedName>
</protein>
<dbReference type="Pfam" id="PF01548">
    <property type="entry name" value="DEDD_Tnp_IS110"/>
    <property type="match status" value="1"/>
</dbReference>
<evidence type="ECO:0000256" key="1">
    <source>
        <dbReference type="SAM" id="MobiDB-lite"/>
    </source>
</evidence>
<dbReference type="GO" id="GO:0006313">
    <property type="term" value="P:DNA transposition"/>
    <property type="evidence" value="ECO:0007669"/>
    <property type="project" value="InterPro"/>
</dbReference>
<dbReference type="OrthoDB" id="5453147at2"/>
<reference evidence="4 5" key="1">
    <citation type="submission" date="2019-04" db="EMBL/GenBank/DDBJ databases">
        <authorList>
            <person name="Li Y."/>
            <person name="Wang J."/>
        </authorList>
    </citation>
    <scope>NUCLEOTIDE SEQUENCE [LARGE SCALE GENOMIC DNA]</scope>
    <source>
        <strain evidence="4 5">DSM 14668</strain>
    </source>
</reference>
<feature type="compositionally biased region" description="Basic residues" evidence="1">
    <location>
        <begin position="19"/>
        <end position="29"/>
    </location>
</feature>
<feature type="compositionally biased region" description="Basic residues" evidence="1">
    <location>
        <begin position="574"/>
        <end position="587"/>
    </location>
</feature>
<feature type="compositionally biased region" description="Low complexity" evidence="1">
    <location>
        <begin position="187"/>
        <end position="201"/>
    </location>
</feature>
<dbReference type="EMBL" id="SSMQ01000134">
    <property type="protein sequence ID" value="TKC92743.1"/>
    <property type="molecule type" value="Genomic_DNA"/>
</dbReference>
<organism evidence="4 5">
    <name type="scientific">Polyangium fumosum</name>
    <dbReference type="NCBI Taxonomy" id="889272"/>
    <lineage>
        <taxon>Bacteria</taxon>
        <taxon>Pseudomonadati</taxon>
        <taxon>Myxococcota</taxon>
        <taxon>Polyangia</taxon>
        <taxon>Polyangiales</taxon>
        <taxon>Polyangiaceae</taxon>
        <taxon>Polyangium</taxon>
    </lineage>
</organism>
<feature type="region of interest" description="Disordered" evidence="1">
    <location>
        <begin position="555"/>
        <end position="608"/>
    </location>
</feature>
<sequence length="608" mass="64833">MRGGSSGHNSARKLVVTHARTRALARARRPWAGASGRTPEDAGPSSPASGIEAARRASRVEISPEVSRPRWDEAAPTAPGTPMASAPTEKSRAKGVRKVGPSAADPAGVLGLVKGSLAELAGCAALDQPCALQLREDAGDGRTGPPAGAPGSGGKPGGKRKGQTRNADKPVSTSGRVSPGAQEEVAEPSPGATAPSTPTRSKTQSTGAKEGSAMRNVALDLGVREISFCEVAQGKVVQRRTVRSLDALDDLLGPDSPPAKVAVEACREAWVVHDKLRAWGHEVLLVDTTRSRQLGIGQHGRKTDRIDAEHMARAVERGGIPLAHVLSPHRRAIREQMAVRRALVETRAQYVVTIRGLLRARGERVKTCAIDDFLVALDKATMSAESRTLVAPLATMLSGLNFQIAQCDVALEKLCAEEPAIERLMTAPGVGMLVAAAFVSVVDEAKRFRNAHQVASYVGLVPFEDTSGGREKRRLGSITKHGNAYLRALLVQAAHTILRCGPSDDPMRAWGRAVVERRDYRIGVVAVARRLAGVLWAMWRDGTVYDGKGAATASSKRRRVATQSSEVAQEARKRVAHKMRARERSIRKGLGVAANPRGRDQEKRDAMN</sequence>
<dbReference type="Proteomes" id="UP000309215">
    <property type="component" value="Unassembled WGS sequence"/>
</dbReference>
<dbReference type="InterPro" id="IPR047650">
    <property type="entry name" value="Transpos_IS110"/>
</dbReference>
<dbReference type="InterPro" id="IPR002525">
    <property type="entry name" value="Transp_IS110-like_N"/>
</dbReference>
<dbReference type="NCBIfam" id="NF033542">
    <property type="entry name" value="transpos_IS110"/>
    <property type="match status" value="1"/>
</dbReference>
<feature type="region of interest" description="Disordered" evidence="1">
    <location>
        <begin position="1"/>
        <end position="108"/>
    </location>
</feature>
<dbReference type="PANTHER" id="PTHR33055:SF3">
    <property type="entry name" value="PUTATIVE TRANSPOSASE FOR IS117-RELATED"/>
    <property type="match status" value="1"/>
</dbReference>
<feature type="compositionally biased region" description="Basic and acidic residues" evidence="1">
    <location>
        <begin position="597"/>
        <end position="608"/>
    </location>
</feature>
<dbReference type="AlphaFoldDB" id="A0A4U1IG42"/>
<feature type="domain" description="Transposase IS110-like N-terminal" evidence="2">
    <location>
        <begin position="217"/>
        <end position="359"/>
    </location>
</feature>
<dbReference type="GO" id="GO:0003677">
    <property type="term" value="F:DNA binding"/>
    <property type="evidence" value="ECO:0007669"/>
    <property type="project" value="InterPro"/>
</dbReference>
<proteinExistence type="predicted"/>
<dbReference type="InterPro" id="IPR003346">
    <property type="entry name" value="Transposase_20"/>
</dbReference>
<accession>A0A4U1IG42</accession>
<evidence type="ECO:0000259" key="3">
    <source>
        <dbReference type="Pfam" id="PF02371"/>
    </source>
</evidence>
<keyword evidence="5" id="KW-1185">Reference proteome</keyword>
<feature type="region of interest" description="Disordered" evidence="1">
    <location>
        <begin position="136"/>
        <end position="213"/>
    </location>
</feature>
<comment type="caution">
    <text evidence="4">The sequence shown here is derived from an EMBL/GenBank/DDBJ whole genome shotgun (WGS) entry which is preliminary data.</text>
</comment>